<protein>
    <submittedName>
        <fullName evidence="3">Acetyltransferase (GNAT) family protein</fullName>
    </submittedName>
</protein>
<evidence type="ECO:0000313" key="4">
    <source>
        <dbReference type="Proteomes" id="UP000035579"/>
    </source>
</evidence>
<evidence type="ECO:0000313" key="2">
    <source>
        <dbReference type="EMBL" id="AKJ02970.1"/>
    </source>
</evidence>
<reference evidence="2 4" key="1">
    <citation type="submission" date="2015-05" db="EMBL/GenBank/DDBJ databases">
        <title>Genome assembly of Archangium gephyra DSM 2261.</title>
        <authorList>
            <person name="Sharma G."/>
            <person name="Subramanian S."/>
        </authorList>
    </citation>
    <scope>NUCLEOTIDE SEQUENCE [LARGE SCALE GENOMIC DNA]</scope>
    <source>
        <strain evidence="2 4">DSM 2261</strain>
    </source>
</reference>
<evidence type="ECO:0000259" key="1">
    <source>
        <dbReference type="Pfam" id="PF21926"/>
    </source>
</evidence>
<dbReference type="EMBL" id="QUMU01000013">
    <property type="protein sequence ID" value="REG25095.1"/>
    <property type="molecule type" value="Genomic_DNA"/>
</dbReference>
<dbReference type="AlphaFoldDB" id="A0AAC8TEH4"/>
<accession>A0AAC8TEH4</accession>
<proteinExistence type="predicted"/>
<name>A0AAC8TEH4_9BACT</name>
<dbReference type="InterPro" id="IPR016181">
    <property type="entry name" value="Acyl_CoA_acyltransferase"/>
</dbReference>
<dbReference type="Proteomes" id="UP000256345">
    <property type="component" value="Unassembled WGS sequence"/>
</dbReference>
<sequence length="267" mass="29840">MSTLHCLVATTQKHLDDALRVRWTVFGSELGLLSTPPPALREVHCFDTLETTLHFIVYDNQRPVATARLLLPNAEVALTTGLSLGIDLEQKLDLSALCVPDLRPAETTRYCVLRRWRGSEALLLLNAVMYQESRHRGVSHWVAAANMETDSLDDARLVCRVAAHEGLVSQRWRVEPRIRPEGPTQPVAPLYSPQQRQRAHEGLLEGLRLPRTLGLFSRKLGARFVGDPVYDTQFRRYALPLVAALDDIPPSTLALFEALTASPQRVA</sequence>
<dbReference type="EMBL" id="CP011509">
    <property type="protein sequence ID" value="AKJ02970.1"/>
    <property type="molecule type" value="Genomic_DNA"/>
</dbReference>
<dbReference type="Proteomes" id="UP000035579">
    <property type="component" value="Chromosome"/>
</dbReference>
<dbReference type="KEGG" id="age:AA314_04596"/>
<dbReference type="RefSeq" id="WP_047857160.1">
    <property type="nucleotide sequence ID" value="NZ_CP011509.1"/>
</dbReference>
<gene>
    <name evidence="2" type="ORF">AA314_04596</name>
    <name evidence="3" type="ORF">ATI61_113159</name>
</gene>
<reference evidence="3 5" key="2">
    <citation type="submission" date="2018-08" db="EMBL/GenBank/DDBJ databases">
        <title>Genomic Encyclopedia of Archaeal and Bacterial Type Strains, Phase II (KMG-II): from individual species to whole genera.</title>
        <authorList>
            <person name="Goeker M."/>
        </authorList>
    </citation>
    <scope>NUCLEOTIDE SEQUENCE [LARGE SCALE GENOMIC DNA]</scope>
    <source>
        <strain evidence="3 5">DSM 2261</strain>
    </source>
</reference>
<evidence type="ECO:0000313" key="5">
    <source>
        <dbReference type="Proteomes" id="UP000256345"/>
    </source>
</evidence>
<dbReference type="InterPro" id="IPR054597">
    <property type="entry name" value="FeeM_cat"/>
</dbReference>
<keyword evidence="5" id="KW-1185">Reference proteome</keyword>
<feature type="domain" description="N-acyl amino acid synthase FeeM catalytic core" evidence="1">
    <location>
        <begin position="38"/>
        <end position="148"/>
    </location>
</feature>
<dbReference type="Gene3D" id="3.40.630.30">
    <property type="match status" value="1"/>
</dbReference>
<evidence type="ECO:0000313" key="3">
    <source>
        <dbReference type="EMBL" id="REG25095.1"/>
    </source>
</evidence>
<dbReference type="SUPFAM" id="SSF55729">
    <property type="entry name" value="Acyl-CoA N-acyltransferases (Nat)"/>
    <property type="match status" value="1"/>
</dbReference>
<dbReference type="Pfam" id="PF21926">
    <property type="entry name" value="FeeM"/>
    <property type="match status" value="1"/>
</dbReference>
<organism evidence="2 4">
    <name type="scientific">Archangium gephyra</name>
    <dbReference type="NCBI Taxonomy" id="48"/>
    <lineage>
        <taxon>Bacteria</taxon>
        <taxon>Pseudomonadati</taxon>
        <taxon>Myxococcota</taxon>
        <taxon>Myxococcia</taxon>
        <taxon>Myxococcales</taxon>
        <taxon>Cystobacterineae</taxon>
        <taxon>Archangiaceae</taxon>
        <taxon>Archangium</taxon>
    </lineage>
</organism>